<keyword evidence="3" id="KW-1185">Reference proteome</keyword>
<keyword evidence="1" id="KW-0472">Membrane</keyword>
<keyword evidence="1" id="KW-1133">Transmembrane helix</keyword>
<protein>
    <submittedName>
        <fullName evidence="2">Uncharacterized protein</fullName>
    </submittedName>
</protein>
<name>A0A919RMH8_9ACTN</name>
<reference evidence="2" key="1">
    <citation type="submission" date="2021-01" db="EMBL/GenBank/DDBJ databases">
        <title>Whole genome shotgun sequence of Sinosporangium siamense NBRC 109515.</title>
        <authorList>
            <person name="Komaki H."/>
            <person name="Tamura T."/>
        </authorList>
    </citation>
    <scope>NUCLEOTIDE SEQUENCE</scope>
    <source>
        <strain evidence="2">NBRC 109515</strain>
    </source>
</reference>
<feature type="transmembrane region" description="Helical" evidence="1">
    <location>
        <begin position="73"/>
        <end position="95"/>
    </location>
</feature>
<gene>
    <name evidence="2" type="ORF">Ssi02_67360</name>
</gene>
<accession>A0A919RMH8</accession>
<evidence type="ECO:0000256" key="1">
    <source>
        <dbReference type="SAM" id="Phobius"/>
    </source>
</evidence>
<dbReference type="Proteomes" id="UP000606172">
    <property type="component" value="Unassembled WGS sequence"/>
</dbReference>
<feature type="transmembrane region" description="Helical" evidence="1">
    <location>
        <begin position="20"/>
        <end position="37"/>
    </location>
</feature>
<evidence type="ECO:0000313" key="2">
    <source>
        <dbReference type="EMBL" id="GII96505.1"/>
    </source>
</evidence>
<feature type="transmembrane region" description="Helical" evidence="1">
    <location>
        <begin position="49"/>
        <end position="67"/>
    </location>
</feature>
<evidence type="ECO:0000313" key="3">
    <source>
        <dbReference type="Proteomes" id="UP000606172"/>
    </source>
</evidence>
<keyword evidence="1" id="KW-0812">Transmembrane</keyword>
<comment type="caution">
    <text evidence="2">The sequence shown here is derived from an EMBL/GenBank/DDBJ whole genome shotgun (WGS) entry which is preliminary data.</text>
</comment>
<proteinExistence type="predicted"/>
<sequence length="189" mass="20475">MEADASGERTVRGPGAFRTFWIVQAAMTGLLCLFLLYKAVMPGSWMFDWVFTVGSFLVFVSWLTGLVMEGMRITPGVIAAPVIGVLTVAVLFTGLPNWVGFNISKSAMEKYAQSIMAGTAPKGPQQVGVFTVNDPERIPGGARFSLEGTGGIFVAYGFDYLPTGGFRPTEVTGSVHYGGPWHKWMVDYD</sequence>
<dbReference type="AlphaFoldDB" id="A0A919RMH8"/>
<organism evidence="2 3">
    <name type="scientific">Sinosporangium siamense</name>
    <dbReference type="NCBI Taxonomy" id="1367973"/>
    <lineage>
        <taxon>Bacteria</taxon>
        <taxon>Bacillati</taxon>
        <taxon>Actinomycetota</taxon>
        <taxon>Actinomycetes</taxon>
        <taxon>Streptosporangiales</taxon>
        <taxon>Streptosporangiaceae</taxon>
        <taxon>Sinosporangium</taxon>
    </lineage>
</organism>
<dbReference type="EMBL" id="BOOW01000045">
    <property type="protein sequence ID" value="GII96505.1"/>
    <property type="molecule type" value="Genomic_DNA"/>
</dbReference>
<dbReference type="RefSeq" id="WP_204031500.1">
    <property type="nucleotide sequence ID" value="NZ_BOOW01000045.1"/>
</dbReference>